<dbReference type="PANTHER" id="PTHR14388:SF5">
    <property type="entry name" value="SH2 DOMAIN-CONTAINING PROTEIN 4A"/>
    <property type="match status" value="1"/>
</dbReference>
<sequence length="207" mass="24236">MLQQILTDMYIDPELLAELNEEQKQTLFFKMRGEQIRRWKEREAQLEKQEVKAKKPSRRAGKQVSWLHSSNDDVWVWVMGEHPTDTPYEQICDAIMAERAARQAQDEAEQLRAQKEKELVKRFSKIYMDPEVELCRQEEEQKEHMRQEAAEEQRKIEEELKVFWGGLSQISHVISSFTFQPSIHLPTVYPSLGHGGVECTPGSIGHE</sequence>
<evidence type="ECO:0000256" key="1">
    <source>
        <dbReference type="ARBA" id="ARBA00022999"/>
    </source>
</evidence>
<protein>
    <submittedName>
        <fullName evidence="3">SH2 domain containing 4A</fullName>
    </submittedName>
</protein>
<evidence type="ECO:0000256" key="2">
    <source>
        <dbReference type="SAM" id="Coils"/>
    </source>
</evidence>
<evidence type="ECO:0000313" key="3">
    <source>
        <dbReference type="Ensembl" id="ENSPKIP00000010940.1"/>
    </source>
</evidence>
<dbReference type="GeneTree" id="ENSGT00940000157357"/>
<dbReference type="AlphaFoldDB" id="A0A3B3QZ74"/>
<keyword evidence="4" id="KW-1185">Reference proteome</keyword>
<feature type="coiled-coil region" evidence="2">
    <location>
        <begin position="94"/>
        <end position="162"/>
    </location>
</feature>
<keyword evidence="2" id="KW-0175">Coiled coil</keyword>
<name>A0A3B3QZ74_9TELE</name>
<reference evidence="3" key="1">
    <citation type="submission" date="2025-08" db="UniProtKB">
        <authorList>
            <consortium name="Ensembl"/>
        </authorList>
    </citation>
    <scope>IDENTIFICATION</scope>
</reference>
<dbReference type="Ensembl" id="ENSPKIT00000035078.1">
    <property type="protein sequence ID" value="ENSPKIP00000010940.1"/>
    <property type="gene ID" value="ENSPKIG00000025458.1"/>
</dbReference>
<organism evidence="3 4">
    <name type="scientific">Paramormyrops kingsleyae</name>
    <dbReference type="NCBI Taxonomy" id="1676925"/>
    <lineage>
        <taxon>Eukaryota</taxon>
        <taxon>Metazoa</taxon>
        <taxon>Chordata</taxon>
        <taxon>Craniata</taxon>
        <taxon>Vertebrata</taxon>
        <taxon>Euteleostomi</taxon>
        <taxon>Actinopterygii</taxon>
        <taxon>Neopterygii</taxon>
        <taxon>Teleostei</taxon>
        <taxon>Osteoglossocephala</taxon>
        <taxon>Osteoglossomorpha</taxon>
        <taxon>Osteoglossiformes</taxon>
        <taxon>Mormyridae</taxon>
        <taxon>Paramormyrops</taxon>
    </lineage>
</organism>
<keyword evidence="1" id="KW-0727">SH2 domain</keyword>
<reference evidence="3" key="2">
    <citation type="submission" date="2025-09" db="UniProtKB">
        <authorList>
            <consortium name="Ensembl"/>
        </authorList>
    </citation>
    <scope>IDENTIFICATION</scope>
</reference>
<dbReference type="STRING" id="1676925.ENSPKIP00000010940"/>
<evidence type="ECO:0000313" key="4">
    <source>
        <dbReference type="Proteomes" id="UP000261540"/>
    </source>
</evidence>
<dbReference type="Proteomes" id="UP000261540">
    <property type="component" value="Unplaced"/>
</dbReference>
<proteinExistence type="predicted"/>
<dbReference type="PANTHER" id="PTHR14388">
    <property type="entry name" value="T CELL-SPECIFIC ADAPTER PROTEIN TSAD"/>
    <property type="match status" value="1"/>
</dbReference>
<dbReference type="GO" id="GO:0005737">
    <property type="term" value="C:cytoplasm"/>
    <property type="evidence" value="ECO:0007669"/>
    <property type="project" value="TreeGrafter"/>
</dbReference>
<accession>A0A3B3QZ74</accession>